<dbReference type="GO" id="GO:0016279">
    <property type="term" value="F:protein-lysine N-methyltransferase activity"/>
    <property type="evidence" value="ECO:0007669"/>
    <property type="project" value="UniProtKB-ARBA"/>
</dbReference>
<reference evidence="6 7" key="1">
    <citation type="journal article" date="2012" name="Eukaryot. Cell">
        <title>Genome sequence of the Trichosporon asahii environmental strain CBS 8904.</title>
        <authorList>
            <person name="Yang R.Y."/>
            <person name="Li H.T."/>
            <person name="Zhu H."/>
            <person name="Zhou G.P."/>
            <person name="Wang M."/>
            <person name="Wang L."/>
        </authorList>
    </citation>
    <scope>NUCLEOTIDE SEQUENCE [LARGE SCALE GENOMIC DNA]</scope>
    <source>
        <strain evidence="6 7">CBS 8904</strain>
    </source>
</reference>
<dbReference type="InterPro" id="IPR046341">
    <property type="entry name" value="SET_dom_sf"/>
</dbReference>
<gene>
    <name evidence="6" type="ORF">A1Q2_03843</name>
</gene>
<evidence type="ECO:0000256" key="2">
    <source>
        <dbReference type="ARBA" id="ARBA00022679"/>
    </source>
</evidence>
<feature type="compositionally biased region" description="Acidic residues" evidence="4">
    <location>
        <begin position="239"/>
        <end position="263"/>
    </location>
</feature>
<feature type="compositionally biased region" description="Low complexity" evidence="4">
    <location>
        <begin position="269"/>
        <end position="283"/>
    </location>
</feature>
<dbReference type="InterPro" id="IPR036464">
    <property type="entry name" value="Rubisco_LSMT_subst-bd_sf"/>
</dbReference>
<dbReference type="SUPFAM" id="SSF82199">
    <property type="entry name" value="SET domain"/>
    <property type="match status" value="1"/>
</dbReference>
<feature type="compositionally biased region" description="Acidic residues" evidence="4">
    <location>
        <begin position="202"/>
        <end position="214"/>
    </location>
</feature>
<name>K1VCT6_TRIAC</name>
<dbReference type="Gene3D" id="3.90.1420.10">
    <property type="entry name" value="Rubisco LSMT, substrate-binding domain"/>
    <property type="match status" value="1"/>
</dbReference>
<feature type="region of interest" description="Disordered" evidence="4">
    <location>
        <begin position="189"/>
        <end position="216"/>
    </location>
</feature>
<evidence type="ECO:0000313" key="6">
    <source>
        <dbReference type="EMBL" id="EKD01780.1"/>
    </source>
</evidence>
<dbReference type="Proteomes" id="UP000006757">
    <property type="component" value="Unassembled WGS sequence"/>
</dbReference>
<evidence type="ECO:0000256" key="4">
    <source>
        <dbReference type="SAM" id="MobiDB-lite"/>
    </source>
</evidence>
<accession>K1VCT6</accession>
<dbReference type="HOGENOM" id="CLU_017135_0_0_1"/>
<evidence type="ECO:0000256" key="1">
    <source>
        <dbReference type="ARBA" id="ARBA00022603"/>
    </source>
</evidence>
<feature type="domain" description="Rubisco LSMT substrate-binding" evidence="5">
    <location>
        <begin position="399"/>
        <end position="501"/>
    </location>
</feature>
<dbReference type="SUPFAM" id="SSF81822">
    <property type="entry name" value="RuBisCo LSMT C-terminal, substrate-binding domain"/>
    <property type="match status" value="1"/>
</dbReference>
<organism evidence="6 7">
    <name type="scientific">Trichosporon asahii var. asahii (strain CBS 8904)</name>
    <name type="common">Yeast</name>
    <dbReference type="NCBI Taxonomy" id="1220162"/>
    <lineage>
        <taxon>Eukaryota</taxon>
        <taxon>Fungi</taxon>
        <taxon>Dikarya</taxon>
        <taxon>Basidiomycota</taxon>
        <taxon>Agaricomycotina</taxon>
        <taxon>Tremellomycetes</taxon>
        <taxon>Trichosporonales</taxon>
        <taxon>Trichosporonaceae</taxon>
        <taxon>Trichosporon</taxon>
    </lineage>
</organism>
<dbReference type="Pfam" id="PF09273">
    <property type="entry name" value="Rubis-subs-bind"/>
    <property type="match status" value="1"/>
</dbReference>
<proteinExistence type="predicted"/>
<dbReference type="Gene3D" id="3.90.1410.10">
    <property type="entry name" value="set domain protein methyltransferase, domain 1"/>
    <property type="match status" value="1"/>
</dbReference>
<dbReference type="GO" id="GO:0005634">
    <property type="term" value="C:nucleus"/>
    <property type="evidence" value="ECO:0007669"/>
    <property type="project" value="TreeGrafter"/>
</dbReference>
<dbReference type="STRING" id="1220162.K1VCT6"/>
<keyword evidence="3" id="KW-0949">S-adenosyl-L-methionine</keyword>
<dbReference type="PANTHER" id="PTHR13271:SF34">
    <property type="entry name" value="N-LYSINE METHYLTRANSFERASE SETD6"/>
    <property type="match status" value="1"/>
</dbReference>
<evidence type="ECO:0000313" key="7">
    <source>
        <dbReference type="Proteomes" id="UP000006757"/>
    </source>
</evidence>
<dbReference type="AlphaFoldDB" id="K1VCT6"/>
<dbReference type="OrthoDB" id="341421at2759"/>
<sequence>MPDFDGADLIAGLKANGCTIGDDLFALCPIEGMGNGAVATRDIPSGTALFSIPSSYLLSEHTSTLSTHLKPEDWASLEGGWTRLILALMWEDSRAESPWRAYLDAMPGSFSTPMWWPAPDLALLKGTDIENRIGRASADRDYDERVAPLLAAYPGVFVGDFSKECYHRQGSRVLSRSFTVPRARVDAGYRKEKEEKEARSEDSDEEEEEEEEEQVAVMVPLADMLNAAYEMDNARLFSPDEEEDEEEDEEGEEKGEGEGEEQGDVSMRSAASAAPAASASANKASDDAYTMTTTRDINAGEQIPAPLAANAQYNTYSSPCNSELLRKYGHVDLLPFPSSFASQLPSSVFPQLGGNAGDEVELSGDLVLRAIAAQLRKPIEFDADGRPNPPWDERLEAWLEDADDTFILTLDPADGLPEELLSFVRLFLEDSEWERTKQKGKMPKPTPTEEALGVIDAAITARLARYAAEGLEGDAEIVEKGERGRNAHNAAVVRLGEKRCLVLGRNRVAEMKRELKKRRIAERKEQREAKRRR</sequence>
<evidence type="ECO:0000256" key="3">
    <source>
        <dbReference type="ARBA" id="ARBA00022691"/>
    </source>
</evidence>
<dbReference type="EMBL" id="AMBO01000310">
    <property type="protein sequence ID" value="EKD01780.1"/>
    <property type="molecule type" value="Genomic_DNA"/>
</dbReference>
<keyword evidence="7" id="KW-1185">Reference proteome</keyword>
<dbReference type="InterPro" id="IPR015353">
    <property type="entry name" value="Rubisco_LSMT_subst-bd"/>
</dbReference>
<dbReference type="InterPro" id="IPR050600">
    <property type="entry name" value="SETD3_SETD6_MTase"/>
</dbReference>
<keyword evidence="2" id="KW-0808">Transferase</keyword>
<dbReference type="FunCoup" id="K1VCT6">
    <property type="interactions" value="241"/>
</dbReference>
<feature type="compositionally biased region" description="Basic and acidic residues" evidence="4">
    <location>
        <begin position="189"/>
        <end position="201"/>
    </location>
</feature>
<dbReference type="InParanoid" id="K1VCT6"/>
<dbReference type="GO" id="GO:0032259">
    <property type="term" value="P:methylation"/>
    <property type="evidence" value="ECO:0007669"/>
    <property type="project" value="UniProtKB-KW"/>
</dbReference>
<dbReference type="eggNOG" id="KOG1338">
    <property type="taxonomic scope" value="Eukaryota"/>
</dbReference>
<dbReference type="PANTHER" id="PTHR13271">
    <property type="entry name" value="UNCHARACTERIZED PUTATIVE METHYLTRANSFERASE"/>
    <property type="match status" value="1"/>
</dbReference>
<feature type="region of interest" description="Disordered" evidence="4">
    <location>
        <begin position="236"/>
        <end position="287"/>
    </location>
</feature>
<dbReference type="OMA" id="RVDWWLE"/>
<keyword evidence="1" id="KW-0489">Methyltransferase</keyword>
<comment type="caution">
    <text evidence="6">The sequence shown here is derived from an EMBL/GenBank/DDBJ whole genome shotgun (WGS) entry which is preliminary data.</text>
</comment>
<protein>
    <submittedName>
        <fullName evidence="6">Nucleus protein</fullName>
    </submittedName>
</protein>
<evidence type="ECO:0000259" key="5">
    <source>
        <dbReference type="Pfam" id="PF09273"/>
    </source>
</evidence>